<dbReference type="STRING" id="869209.Tresu_0185"/>
<dbReference type="RefSeq" id="WP_013700460.1">
    <property type="nucleotide sequence ID" value="NC_015385.1"/>
</dbReference>
<dbReference type="Proteomes" id="UP000006852">
    <property type="component" value="Chromosome"/>
</dbReference>
<dbReference type="eggNOG" id="COG1196">
    <property type="taxonomic scope" value="Bacteria"/>
</dbReference>
<name>F2NWV0_TRES6</name>
<keyword evidence="3" id="KW-0732">Signal</keyword>
<reference evidence="5 6" key="1">
    <citation type="journal article" date="2011" name="Stand. Genomic Sci.">
        <title>Complete genome sequence of Treponema succinifaciens type strain (6091).</title>
        <authorList>
            <person name="Han C."/>
            <person name="Gronow S."/>
            <person name="Teshima H."/>
            <person name="Lapidus A."/>
            <person name="Nolan M."/>
            <person name="Lucas S."/>
            <person name="Hammon N."/>
            <person name="Deshpande S."/>
            <person name="Cheng J.F."/>
            <person name="Zeytun A."/>
            <person name="Tapia R."/>
            <person name="Goodwin L."/>
            <person name="Pitluck S."/>
            <person name="Liolios K."/>
            <person name="Pagani I."/>
            <person name="Ivanova N."/>
            <person name="Mavromatis K."/>
            <person name="Mikhailova N."/>
            <person name="Huntemann M."/>
            <person name="Pati A."/>
            <person name="Chen A."/>
            <person name="Palaniappan K."/>
            <person name="Land M."/>
            <person name="Hauser L."/>
            <person name="Brambilla E.M."/>
            <person name="Rohde M."/>
            <person name="Goker M."/>
            <person name="Woyke T."/>
            <person name="Bristow J."/>
            <person name="Eisen J.A."/>
            <person name="Markowitz V."/>
            <person name="Hugenholtz P."/>
            <person name="Kyrpides N.C."/>
            <person name="Klenk H.P."/>
            <person name="Detter J.C."/>
        </authorList>
    </citation>
    <scope>NUCLEOTIDE SEQUENCE [LARGE SCALE GENOMIC DNA]</scope>
    <source>
        <strain evidence="6">ATCC 33096 / DSM 2489 / 6091</strain>
    </source>
</reference>
<dbReference type="AlphaFoldDB" id="F2NWV0"/>
<keyword evidence="2" id="KW-0812">Transmembrane</keyword>
<keyword evidence="6" id="KW-1185">Reference proteome</keyword>
<dbReference type="OrthoDB" id="360126at2"/>
<protein>
    <recommendedName>
        <fullName evidence="4">DUF4349 domain-containing protein</fullName>
    </recommendedName>
</protein>
<dbReference type="PROSITE" id="PS51257">
    <property type="entry name" value="PROKAR_LIPOPROTEIN"/>
    <property type="match status" value="1"/>
</dbReference>
<evidence type="ECO:0000259" key="4">
    <source>
        <dbReference type="Pfam" id="PF14257"/>
    </source>
</evidence>
<dbReference type="InterPro" id="IPR025645">
    <property type="entry name" value="DUF4349"/>
</dbReference>
<feature type="coiled-coil region" evidence="1">
    <location>
        <begin position="165"/>
        <end position="212"/>
    </location>
</feature>
<keyword evidence="2" id="KW-1133">Transmembrane helix</keyword>
<feature type="transmembrane region" description="Helical" evidence="2">
    <location>
        <begin position="252"/>
        <end position="280"/>
    </location>
</feature>
<evidence type="ECO:0000256" key="2">
    <source>
        <dbReference type="SAM" id="Phobius"/>
    </source>
</evidence>
<accession>F2NWV0</accession>
<dbReference type="GeneID" id="302997424"/>
<evidence type="ECO:0000313" key="5">
    <source>
        <dbReference type="EMBL" id="AEB13149.1"/>
    </source>
</evidence>
<gene>
    <name evidence="5" type="ordered locus">Tresu_0185</name>
</gene>
<dbReference type="EMBL" id="CP002631">
    <property type="protein sequence ID" value="AEB13149.1"/>
    <property type="molecule type" value="Genomic_DNA"/>
</dbReference>
<sequence length="297" mass="33682">MKHLLRKSAAALVAAFLFISCGKNQAVKTEMFAPMAKTMKMSARADSAMNVMQDMAFEESTELPSESGQPRQDRKLIYTGNLTIEVSNLSDSKSSVESWIKKFGGYISDSFENTSSIRITAKIPSGSFSQAMQECGQIGKLKSKNINSSDVTEQFYDLDTRLSTRKVLLERLKKYLSEAKDMQDMLKIETKINDVTSELERMQGQMNRLKSQIDYSTIYVTAELPVNQNESGFVMPDTNSQLRQFFANILNFFVKFIFTALYIVIFGVPSVLFLMLIYWLGFGKVGLLRKLFARIRK</sequence>
<evidence type="ECO:0000313" key="6">
    <source>
        <dbReference type="Proteomes" id="UP000006852"/>
    </source>
</evidence>
<reference evidence="6" key="2">
    <citation type="submission" date="2011-04" db="EMBL/GenBank/DDBJ databases">
        <title>The complete genome of chromosome of Treponema succinifaciens DSM 2489.</title>
        <authorList>
            <person name="Lucas S."/>
            <person name="Copeland A."/>
            <person name="Lapidus A."/>
            <person name="Bruce D."/>
            <person name="Goodwin L."/>
            <person name="Pitluck S."/>
            <person name="Peters L."/>
            <person name="Kyrpides N."/>
            <person name="Mavromatis K."/>
            <person name="Ivanova N."/>
            <person name="Ovchinnikova G."/>
            <person name="Teshima H."/>
            <person name="Detter J.C."/>
            <person name="Tapia R."/>
            <person name="Han C."/>
            <person name="Land M."/>
            <person name="Hauser L."/>
            <person name="Markowitz V."/>
            <person name="Cheng J.-F."/>
            <person name="Hugenholtz P."/>
            <person name="Woyke T."/>
            <person name="Wu D."/>
            <person name="Gronow S."/>
            <person name="Wellnitz S."/>
            <person name="Brambilla E."/>
            <person name="Klenk H.-P."/>
            <person name="Eisen J.A."/>
        </authorList>
    </citation>
    <scope>NUCLEOTIDE SEQUENCE [LARGE SCALE GENOMIC DNA]</scope>
    <source>
        <strain evidence="6">ATCC 33096 / DSM 2489 / 6091</strain>
    </source>
</reference>
<evidence type="ECO:0000256" key="1">
    <source>
        <dbReference type="SAM" id="Coils"/>
    </source>
</evidence>
<evidence type="ECO:0000256" key="3">
    <source>
        <dbReference type="SAM" id="SignalP"/>
    </source>
</evidence>
<dbReference type="KEGG" id="tsu:Tresu_0185"/>
<dbReference type="Pfam" id="PF14257">
    <property type="entry name" value="DUF4349"/>
    <property type="match status" value="1"/>
</dbReference>
<keyword evidence="2" id="KW-0472">Membrane</keyword>
<proteinExistence type="predicted"/>
<keyword evidence="1" id="KW-0175">Coiled coil</keyword>
<feature type="signal peptide" evidence="3">
    <location>
        <begin position="1"/>
        <end position="26"/>
    </location>
</feature>
<organism evidence="5 6">
    <name type="scientific">Treponema succinifaciens (strain ATCC 33096 / DSM 2489 / 6091)</name>
    <dbReference type="NCBI Taxonomy" id="869209"/>
    <lineage>
        <taxon>Bacteria</taxon>
        <taxon>Pseudomonadati</taxon>
        <taxon>Spirochaetota</taxon>
        <taxon>Spirochaetia</taxon>
        <taxon>Spirochaetales</taxon>
        <taxon>Treponemataceae</taxon>
        <taxon>Treponema</taxon>
    </lineage>
</organism>
<dbReference type="HOGENOM" id="CLU_046535_2_2_12"/>
<feature type="domain" description="DUF4349" evidence="4">
    <location>
        <begin position="74"/>
        <end position="279"/>
    </location>
</feature>
<feature type="chain" id="PRO_5003282924" description="DUF4349 domain-containing protein" evidence="3">
    <location>
        <begin position="27"/>
        <end position="297"/>
    </location>
</feature>